<evidence type="ECO:0000313" key="2">
    <source>
        <dbReference type="EMBL" id="PSS13216.1"/>
    </source>
</evidence>
<protein>
    <submittedName>
        <fullName evidence="2">Uncharacterized protein</fullName>
    </submittedName>
</protein>
<dbReference type="Proteomes" id="UP000241818">
    <property type="component" value="Unassembled WGS sequence"/>
</dbReference>
<sequence>MFLHSGAAMHRHEFSAPIDPRYNATSSPRRSPLARSAFSSPALKSAAPMPRRATMQQERPVPIINRPGRPLSESIAREHSVRFKEPHSDSMSEDGRSVANSEASEITVGGSRRRRRSRRPSTTFHFAHPAPTLTQKQRLLHIRPRLLLQLQQLSPDSRPKPAVDVLPSAVIVPRLAKKFPRIFRGKAELGVNDVLVVKSEDYDRPDNRASEESDSDDESLANRDVMAVICQVPKDAGGSFGKAEIVLSNGSVWAATPLSTGLYEFVSVDETGHRTTARWVKRNNTRSSMDYSRASFNSTDLKYTFSVMDPRSRRHPIMATLTQNTLDIPDFYTSVSSSPREEPSPSEAEHDSMEDEPVPERTSHAIGEDLRKLIQVTGIWVALRQGLSPYFKYNDAMACAPPARSRSASHGRVRSLSVTPDASRPSLSGTCTPTPESNHSTFAAVGGKLRRSCTKGGTSTASSPQMEQSNIPKRSASAGTAFMQRVVARRVGNPPSTVPSDSEGERVLRPPKIAAMENGNSSVSSPVATPTSLNLPGSSITTPDTPTRPQRRVQSTYIPSGLMQLEHPTARHSIDHMHRKGDSGHSEKPKAGRWKVFTNLFRRSQTRSA</sequence>
<name>A0A2T3AX13_AMORE</name>
<feature type="compositionally biased region" description="Basic and acidic residues" evidence="1">
    <location>
        <begin position="339"/>
        <end position="351"/>
    </location>
</feature>
<dbReference type="InParanoid" id="A0A2T3AX13"/>
<feature type="compositionally biased region" description="Basic and acidic residues" evidence="1">
    <location>
        <begin position="75"/>
        <end position="96"/>
    </location>
</feature>
<dbReference type="OrthoDB" id="5404323at2759"/>
<feature type="compositionally biased region" description="Low complexity" evidence="1">
    <location>
        <begin position="26"/>
        <end position="43"/>
    </location>
</feature>
<dbReference type="EMBL" id="KZ679014">
    <property type="protein sequence ID" value="PSS13216.1"/>
    <property type="molecule type" value="Genomic_DNA"/>
</dbReference>
<feature type="region of interest" description="Disordered" evidence="1">
    <location>
        <begin position="404"/>
        <end position="476"/>
    </location>
</feature>
<proteinExistence type="predicted"/>
<accession>A0A2T3AX13</accession>
<feature type="compositionally biased region" description="Low complexity" evidence="1">
    <location>
        <begin position="521"/>
        <end position="532"/>
    </location>
</feature>
<evidence type="ECO:0000256" key="1">
    <source>
        <dbReference type="SAM" id="MobiDB-lite"/>
    </source>
</evidence>
<dbReference type="AlphaFoldDB" id="A0A2T3AX13"/>
<feature type="region of interest" description="Disordered" evidence="1">
    <location>
        <begin position="18"/>
        <end position="126"/>
    </location>
</feature>
<dbReference type="GeneID" id="36574992"/>
<feature type="region of interest" description="Disordered" evidence="1">
    <location>
        <begin position="330"/>
        <end position="365"/>
    </location>
</feature>
<keyword evidence="3" id="KW-1185">Reference proteome</keyword>
<feature type="region of interest" description="Disordered" evidence="1">
    <location>
        <begin position="516"/>
        <end position="551"/>
    </location>
</feature>
<dbReference type="STRING" id="857342.A0A2T3AX13"/>
<organism evidence="2 3">
    <name type="scientific">Amorphotheca resinae ATCC 22711</name>
    <dbReference type="NCBI Taxonomy" id="857342"/>
    <lineage>
        <taxon>Eukaryota</taxon>
        <taxon>Fungi</taxon>
        <taxon>Dikarya</taxon>
        <taxon>Ascomycota</taxon>
        <taxon>Pezizomycotina</taxon>
        <taxon>Leotiomycetes</taxon>
        <taxon>Helotiales</taxon>
        <taxon>Amorphothecaceae</taxon>
        <taxon>Amorphotheca</taxon>
    </lineage>
</organism>
<feature type="compositionally biased region" description="Polar residues" evidence="1">
    <location>
        <begin position="416"/>
        <end position="441"/>
    </location>
</feature>
<gene>
    <name evidence="2" type="ORF">M430DRAFT_36327</name>
</gene>
<reference evidence="2 3" key="1">
    <citation type="journal article" date="2018" name="New Phytol.">
        <title>Comparative genomics and transcriptomics depict ericoid mycorrhizal fungi as versatile saprotrophs and plant mutualists.</title>
        <authorList>
            <person name="Martino E."/>
            <person name="Morin E."/>
            <person name="Grelet G.A."/>
            <person name="Kuo A."/>
            <person name="Kohler A."/>
            <person name="Daghino S."/>
            <person name="Barry K.W."/>
            <person name="Cichocki N."/>
            <person name="Clum A."/>
            <person name="Dockter R.B."/>
            <person name="Hainaut M."/>
            <person name="Kuo R.C."/>
            <person name="LaButti K."/>
            <person name="Lindahl B.D."/>
            <person name="Lindquist E.A."/>
            <person name="Lipzen A."/>
            <person name="Khouja H.R."/>
            <person name="Magnuson J."/>
            <person name="Murat C."/>
            <person name="Ohm R.A."/>
            <person name="Singer S.W."/>
            <person name="Spatafora J.W."/>
            <person name="Wang M."/>
            <person name="Veneault-Fourrey C."/>
            <person name="Henrissat B."/>
            <person name="Grigoriev I.V."/>
            <person name="Martin F.M."/>
            <person name="Perotto S."/>
        </authorList>
    </citation>
    <scope>NUCLEOTIDE SEQUENCE [LARGE SCALE GENOMIC DNA]</scope>
    <source>
        <strain evidence="2 3">ATCC 22711</strain>
    </source>
</reference>
<evidence type="ECO:0000313" key="3">
    <source>
        <dbReference type="Proteomes" id="UP000241818"/>
    </source>
</evidence>
<dbReference type="RefSeq" id="XP_024719207.1">
    <property type="nucleotide sequence ID" value="XM_024866911.1"/>
</dbReference>
<feature type="compositionally biased region" description="Polar residues" evidence="1">
    <location>
        <begin position="455"/>
        <end position="472"/>
    </location>
</feature>